<keyword evidence="1" id="KW-0732">Signal</keyword>
<evidence type="ECO:0000259" key="2">
    <source>
        <dbReference type="Pfam" id="PF18998"/>
    </source>
</evidence>
<feature type="chain" id="PRO_5036301634" description="Bacterial repeat domain-containing protein" evidence="1">
    <location>
        <begin position="22"/>
        <end position="353"/>
    </location>
</feature>
<reference evidence="3 5" key="1">
    <citation type="submission" date="2015-09" db="EMBL/GenBank/DDBJ databases">
        <authorList>
            <consortium name="Pathogen Informatics"/>
        </authorList>
    </citation>
    <scope>NUCLEOTIDE SEQUENCE [LARGE SCALE GENOMIC DNA]</scope>
    <source>
        <strain evidence="3 5">2789STDY5834842</strain>
    </source>
</reference>
<dbReference type="Pfam" id="PF18998">
    <property type="entry name" value="Flg_new_2"/>
    <property type="match status" value="1"/>
</dbReference>
<evidence type="ECO:0000313" key="5">
    <source>
        <dbReference type="Proteomes" id="UP000095333"/>
    </source>
</evidence>
<dbReference type="EMBL" id="CYZI01000002">
    <property type="protein sequence ID" value="CUN70461.1"/>
    <property type="molecule type" value="Genomic_DNA"/>
</dbReference>
<feature type="domain" description="Bacterial repeat" evidence="2">
    <location>
        <begin position="137"/>
        <end position="211"/>
    </location>
</feature>
<evidence type="ECO:0000313" key="4">
    <source>
        <dbReference type="EMBL" id="TSE46611.1"/>
    </source>
</evidence>
<proteinExistence type="predicted"/>
<protein>
    <recommendedName>
        <fullName evidence="2">Bacterial repeat domain-containing protein</fullName>
    </recommendedName>
</protein>
<dbReference type="RefSeq" id="WP_057249581.1">
    <property type="nucleotide sequence ID" value="NZ_CP081912.1"/>
</dbReference>
<gene>
    <name evidence="4" type="ORF">EH214_04170</name>
    <name evidence="3" type="ORF">ERS852457_00672</name>
</gene>
<accession>A0A173Z204</accession>
<dbReference type="AlphaFoldDB" id="A0A173Z204"/>
<sequence>MKQVKFLLLAAFVAMFTGCQNEEIMEQDSEKDEPVPTGDTRIIIEGEGMLETSTRSSDGRVDFTGGYATGAGLYDGTKRVPVEAHPDAGYEVNYFYGGPANQPKKYDYAQSGTSEFDVKLEGQDHTFHCGFKEKKRTLTINAGEGGTTNPEGTREYQVEKPISITATPESGYEFTGWTVIGGDVTIENPGSSTTTATLHGSNSTITASFKQSIRSITINLDRFYSSTSSTNSGKSYEYLTVSSSDCSGIICRIYGQTKNDMDNMDEVSYPVRIEQNQKVMYAYSEWETINQDGDTREKSATPQSFDIIIDNAMVLSNIKSPSGKQILDFGEFDGKEITGVGYKITFQFTSHWE</sequence>
<dbReference type="InterPro" id="IPR044060">
    <property type="entry name" value="Bacterial_rp_domain"/>
</dbReference>
<dbReference type="PROSITE" id="PS51257">
    <property type="entry name" value="PROKAR_LIPOPROTEIN"/>
    <property type="match status" value="1"/>
</dbReference>
<evidence type="ECO:0000313" key="3">
    <source>
        <dbReference type="EMBL" id="CUN70461.1"/>
    </source>
</evidence>
<organism evidence="3 5">
    <name type="scientific">Phocaeicola vulgatus</name>
    <name type="common">Bacteroides vulgatus</name>
    <dbReference type="NCBI Taxonomy" id="821"/>
    <lineage>
        <taxon>Bacteria</taxon>
        <taxon>Pseudomonadati</taxon>
        <taxon>Bacteroidota</taxon>
        <taxon>Bacteroidia</taxon>
        <taxon>Bacteroidales</taxon>
        <taxon>Bacteroidaceae</taxon>
        <taxon>Phocaeicola</taxon>
    </lineage>
</organism>
<reference evidence="4 6" key="2">
    <citation type="journal article" date="2019" name="Nat. Commun.">
        <title>Gram positive-like bacteriocins with broad spectrum anti-Bacteroidales activity encoded on mobile elements of the human gut microbiota.</title>
        <authorList>
            <person name="Bechon N."/>
            <person name="Coyne M.J.Jr."/>
            <person name="Laclare-Mceneany V."/>
            <person name="Chatzidaki-Livanis M."/>
            <person name="Ghigo J.-M."/>
            <person name="Comstock L.E."/>
        </authorList>
    </citation>
    <scope>NUCLEOTIDE SEQUENCE [LARGE SCALE GENOMIC DNA]</scope>
    <source>
        <strain evidence="4 6">CL01T12C17</strain>
    </source>
</reference>
<evidence type="ECO:0000256" key="1">
    <source>
        <dbReference type="SAM" id="SignalP"/>
    </source>
</evidence>
<evidence type="ECO:0000313" key="6">
    <source>
        <dbReference type="Proteomes" id="UP000408523"/>
    </source>
</evidence>
<dbReference type="Proteomes" id="UP000408523">
    <property type="component" value="Unassembled WGS sequence"/>
</dbReference>
<name>A0A173Z204_PHOVU</name>
<dbReference type="Proteomes" id="UP000095333">
    <property type="component" value="Unassembled WGS sequence"/>
</dbReference>
<dbReference type="EMBL" id="RWHZ01000100">
    <property type="protein sequence ID" value="TSE46611.1"/>
    <property type="molecule type" value="Genomic_DNA"/>
</dbReference>
<feature type="signal peptide" evidence="1">
    <location>
        <begin position="1"/>
        <end position="21"/>
    </location>
</feature>